<dbReference type="GO" id="GO:0048471">
    <property type="term" value="C:perinuclear region of cytoplasm"/>
    <property type="evidence" value="ECO:0007669"/>
    <property type="project" value="UniProtKB-SubCell"/>
</dbReference>
<comment type="similarity">
    <text evidence="3">Belongs to the NPL4 family.</text>
</comment>
<dbReference type="InterPro" id="IPR007716">
    <property type="entry name" value="NPL4_Zn-bd_put"/>
</dbReference>
<feature type="region of interest" description="Disordered" evidence="5">
    <location>
        <begin position="91"/>
        <end position="111"/>
    </location>
</feature>
<reference evidence="7 8" key="1">
    <citation type="submission" date="2018-11" db="EMBL/GenBank/DDBJ databases">
        <title>Genome sequence of Apiotrichum porosum DSM 27194.</title>
        <authorList>
            <person name="Aliyu H."/>
            <person name="Gorte O."/>
            <person name="Ochsenreither K."/>
        </authorList>
    </citation>
    <scope>NUCLEOTIDE SEQUENCE [LARGE SCALE GENOMIC DNA]</scope>
    <source>
        <strain evidence="7 8">DSM 27194</strain>
    </source>
</reference>
<dbReference type="AlphaFoldDB" id="A0A427XZC6"/>
<sequence>MLLRIRSPSGTARITVDVNTSGEELAQLIIDTIQGGAKPDPSTLTLSNQPGAGGERLGLDALVGRKVGDMGFSHGDLLFLAYKEIDAPSSSQAASPAKASSSTPVPSAPAVPSHLDGVVEPDVDVYWATQTGKIERKRDPAFCRHGEKGMCDYCMPLEPYDTKYQAENQIKHLSFNAYLRKLLAGRPPSAAASTHVPPLSPLSLSVLTPCPTESHAPFPDGICSKCQPSALTLQSQEFRMVDHVEFATPALIDTLLTAWRRTGSQRFGFLIGHYEQYDKVPMGVKAVVEAVWEPKQEGEVDGLTVEVPWSDEKRVDEIASWCERGLGPVGMIYTDLTPDPEDITKTLYKRHAQSYTASALEMIASARYQVDHPLATKASPTGTFSSRWVTCCLTGTQDGQVDVIAWQATEQSEAMVKANTIEASVDPSIVRVRKPKDGEYIPEVFYSFKNEYGLQVKMPAKPTFPVEYLFVNITHGFPNDPDPLFLSQNFPVENRPGLHDQSMEVVVRELLRILQTSDLDVSDTATWPARIKQEVAKWLSDWHLVSFLCMHGPFSDDEQKLIAQVATAHHHPEHAMALEGLFATGGWQTLLTIAESSAVVRDNITPADQFDRMGLGSSPPAGSSSAAASGPGSGAGTGTGTPAATDLGGGGGGKACPHCTFINDSGASDCDVCGLPL</sequence>
<dbReference type="EMBL" id="RSCE01000003">
    <property type="protein sequence ID" value="RSH84163.1"/>
    <property type="molecule type" value="Genomic_DNA"/>
</dbReference>
<dbReference type="InterPro" id="IPR007717">
    <property type="entry name" value="NPL4_C"/>
</dbReference>
<feature type="domain" description="MPN" evidence="6">
    <location>
        <begin position="244"/>
        <end position="392"/>
    </location>
</feature>
<dbReference type="GO" id="GO:0031625">
    <property type="term" value="F:ubiquitin protein ligase binding"/>
    <property type="evidence" value="ECO:0007669"/>
    <property type="project" value="TreeGrafter"/>
</dbReference>
<accession>A0A427XZC6</accession>
<feature type="compositionally biased region" description="Low complexity" evidence="5">
    <location>
        <begin position="614"/>
        <end position="630"/>
    </location>
</feature>
<dbReference type="InterPro" id="IPR037518">
    <property type="entry name" value="MPN"/>
</dbReference>
<dbReference type="Proteomes" id="UP000279236">
    <property type="component" value="Unassembled WGS sequence"/>
</dbReference>
<evidence type="ECO:0000313" key="7">
    <source>
        <dbReference type="EMBL" id="RSH84163.1"/>
    </source>
</evidence>
<proteinExistence type="inferred from homology"/>
<dbReference type="OrthoDB" id="10251089at2759"/>
<evidence type="ECO:0000256" key="5">
    <source>
        <dbReference type="SAM" id="MobiDB-lite"/>
    </source>
</evidence>
<evidence type="ECO:0000256" key="2">
    <source>
        <dbReference type="ARBA" id="ARBA00004556"/>
    </source>
</evidence>
<gene>
    <name evidence="7" type="primary">NPL4</name>
    <name evidence="7" type="ORF">EHS24_005668</name>
</gene>
<evidence type="ECO:0000259" key="6">
    <source>
        <dbReference type="PROSITE" id="PS50249"/>
    </source>
</evidence>
<protein>
    <recommendedName>
        <fullName evidence="4">Nuclear protein localization protein 4</fullName>
    </recommendedName>
</protein>
<comment type="subcellular location">
    <subcellularLocation>
        <location evidence="2">Cytoplasm</location>
        <location evidence="2">Perinuclear region</location>
    </subcellularLocation>
    <subcellularLocation>
        <location evidence="1">Nucleus membrane</location>
        <topology evidence="1">Peripheral membrane protein</topology>
        <orientation evidence="1">Cytoplasmic side</orientation>
    </subcellularLocation>
</comment>
<dbReference type="RefSeq" id="XP_028477611.1">
    <property type="nucleotide sequence ID" value="XM_028621159.1"/>
</dbReference>
<dbReference type="Pfam" id="PF05020">
    <property type="entry name" value="zf-NPL4"/>
    <property type="match status" value="1"/>
</dbReference>
<dbReference type="Gene3D" id="3.10.20.90">
    <property type="entry name" value="Phosphatidylinositol 3-kinase Catalytic Subunit, Chain A, domain 1"/>
    <property type="match status" value="1"/>
</dbReference>
<keyword evidence="8" id="KW-1185">Reference proteome</keyword>
<organism evidence="7 8">
    <name type="scientific">Apiotrichum porosum</name>
    <dbReference type="NCBI Taxonomy" id="105984"/>
    <lineage>
        <taxon>Eukaryota</taxon>
        <taxon>Fungi</taxon>
        <taxon>Dikarya</taxon>
        <taxon>Basidiomycota</taxon>
        <taxon>Agaricomycotina</taxon>
        <taxon>Tremellomycetes</taxon>
        <taxon>Trichosporonales</taxon>
        <taxon>Trichosporonaceae</taxon>
        <taxon>Apiotrichum</taxon>
    </lineage>
</organism>
<evidence type="ECO:0000256" key="1">
    <source>
        <dbReference type="ARBA" id="ARBA00004335"/>
    </source>
</evidence>
<name>A0A427XZC6_9TREE</name>
<evidence type="ECO:0000256" key="3">
    <source>
        <dbReference type="ARBA" id="ARBA00011025"/>
    </source>
</evidence>
<evidence type="ECO:0000313" key="8">
    <source>
        <dbReference type="Proteomes" id="UP000279236"/>
    </source>
</evidence>
<dbReference type="STRING" id="105984.A0A427XZC6"/>
<dbReference type="PANTHER" id="PTHR12710:SF0">
    <property type="entry name" value="NUCLEAR PROTEIN LOCALIZATION PROTEIN 4 HOMOLOG"/>
    <property type="match status" value="1"/>
</dbReference>
<dbReference type="PANTHER" id="PTHR12710">
    <property type="entry name" value="NUCLEAR PROTEIN LOCALIZATION 4"/>
    <property type="match status" value="1"/>
</dbReference>
<dbReference type="GO" id="GO:0031965">
    <property type="term" value="C:nuclear membrane"/>
    <property type="evidence" value="ECO:0007669"/>
    <property type="project" value="UniProtKB-SubCell"/>
</dbReference>
<dbReference type="GO" id="GO:0006511">
    <property type="term" value="P:ubiquitin-dependent protein catabolic process"/>
    <property type="evidence" value="ECO:0007669"/>
    <property type="project" value="InterPro"/>
</dbReference>
<dbReference type="InterPro" id="IPR016563">
    <property type="entry name" value="Npl4"/>
</dbReference>
<evidence type="ECO:0000256" key="4">
    <source>
        <dbReference type="ARBA" id="ARBA00019709"/>
    </source>
</evidence>
<dbReference type="Pfam" id="PF05021">
    <property type="entry name" value="NPL4"/>
    <property type="match status" value="1"/>
</dbReference>
<dbReference type="PROSITE" id="PS50249">
    <property type="entry name" value="MPN"/>
    <property type="match status" value="1"/>
</dbReference>
<dbReference type="GeneID" id="39590211"/>
<dbReference type="CDD" id="cd08061">
    <property type="entry name" value="MPN_NPL4"/>
    <property type="match status" value="1"/>
</dbReference>
<feature type="region of interest" description="Disordered" evidence="5">
    <location>
        <begin position="610"/>
        <end position="649"/>
    </location>
</feature>
<comment type="caution">
    <text evidence="7">The sequence shown here is derived from an EMBL/GenBank/DDBJ whole genome shotgun (WGS) entry which is preliminary data.</text>
</comment>
<dbReference type="GO" id="GO:0043130">
    <property type="term" value="F:ubiquitin binding"/>
    <property type="evidence" value="ECO:0007669"/>
    <property type="project" value="TreeGrafter"/>
</dbReference>
<dbReference type="PIRSF" id="PIRSF010052">
    <property type="entry name" value="Polyub_prc_Npl4"/>
    <property type="match status" value="1"/>
</dbReference>